<evidence type="ECO:0000256" key="5">
    <source>
        <dbReference type="ARBA" id="ARBA00022741"/>
    </source>
</evidence>
<comment type="catalytic activity">
    <reaction evidence="11">
        <text>4-CDP-2-C-methyl-D-erythritol + ATP = 4-CDP-2-C-methyl-D-erythritol 2-phosphate + ADP + H(+)</text>
        <dbReference type="Rhea" id="RHEA:18437"/>
        <dbReference type="ChEBI" id="CHEBI:15378"/>
        <dbReference type="ChEBI" id="CHEBI:30616"/>
        <dbReference type="ChEBI" id="CHEBI:57823"/>
        <dbReference type="ChEBI" id="CHEBI:57919"/>
        <dbReference type="ChEBI" id="CHEBI:456216"/>
        <dbReference type="EC" id="2.7.1.148"/>
    </reaction>
</comment>
<dbReference type="Gene3D" id="3.30.70.890">
    <property type="entry name" value="GHMP kinase, C-terminal domain"/>
    <property type="match status" value="1"/>
</dbReference>
<evidence type="ECO:0000256" key="2">
    <source>
        <dbReference type="ARBA" id="ARBA00012052"/>
    </source>
</evidence>
<comment type="pathway">
    <text evidence="10 11">Isoprenoid biosynthesis; isopentenyl diphosphate biosynthesis via DXP pathway; isopentenyl diphosphate from 1-deoxy-D-xylulose 5-phosphate: step 3/6.</text>
</comment>
<dbReference type="PANTHER" id="PTHR43527">
    <property type="entry name" value="4-DIPHOSPHOCYTIDYL-2-C-METHYL-D-ERYTHRITOL KINASE, CHLOROPLASTIC"/>
    <property type="match status" value="1"/>
</dbReference>
<dbReference type="NCBIfam" id="TIGR00154">
    <property type="entry name" value="ispE"/>
    <property type="match status" value="1"/>
</dbReference>
<gene>
    <name evidence="11" type="primary">ispE</name>
    <name evidence="14" type="ORF">DXZ79_09320</name>
</gene>
<keyword evidence="8 11" id="KW-0414">Isoprene biosynthesis</keyword>
<evidence type="ECO:0000256" key="1">
    <source>
        <dbReference type="ARBA" id="ARBA00009684"/>
    </source>
</evidence>
<evidence type="ECO:0000256" key="6">
    <source>
        <dbReference type="ARBA" id="ARBA00022777"/>
    </source>
</evidence>
<evidence type="ECO:0000313" key="15">
    <source>
        <dbReference type="Proteomes" id="UP000265864"/>
    </source>
</evidence>
<evidence type="ECO:0000256" key="3">
    <source>
        <dbReference type="ARBA" id="ARBA00017473"/>
    </source>
</evidence>
<evidence type="ECO:0000256" key="10">
    <source>
        <dbReference type="ARBA" id="ARBA00060636"/>
    </source>
</evidence>
<sequence>MTHTNQHIWPSPAKLNLFLYITGRRADGYHQLQTLFQFLDYGDELTIVPRDDEQIRLLTPIPGVENEQNLIIRAARLLQKYPSAAAVSRGADISIDKRLPMGGGLGGGSSNAATVLVALNTLWECGLSDEELAALGLQLGADVPVFVHGHAAFAEGIGEKLHPAEPVEKWYLVVHPGVSIPTPIIFSDPELKRNTPVRPLAALLSAPYANDCEPIARKRFREVEQVLSWLLEYAPSRLTGTGACVFAEFDTESSARQVLSIAPEWLHGFVARGVNVSPLHRARSGKFENGEYR</sequence>
<accession>A0A386HE44</accession>
<comment type="function">
    <text evidence="11">Catalyzes the phosphorylation of the position 2 hydroxy group of 4-diphosphocytidyl-2C-methyl-D-erythritol.</text>
</comment>
<dbReference type="Pfam" id="PF00288">
    <property type="entry name" value="GHMP_kinases_N"/>
    <property type="match status" value="1"/>
</dbReference>
<comment type="subunit">
    <text evidence="11">Homodimer.</text>
</comment>
<protein>
    <recommendedName>
        <fullName evidence="3 11">4-diphosphocytidyl-2-C-methyl-D-erythritol kinase</fullName>
        <shortName evidence="11">CMK</shortName>
        <ecNumber evidence="2 11">2.7.1.148</ecNumber>
    </recommendedName>
    <alternativeName>
        <fullName evidence="9 11">4-(cytidine-5'-diphospho)-2-C-methyl-D-erythritol kinase</fullName>
    </alternativeName>
</protein>
<dbReference type="GO" id="GO:0016114">
    <property type="term" value="P:terpenoid biosynthetic process"/>
    <property type="evidence" value="ECO:0007669"/>
    <property type="project" value="UniProtKB-UniRule"/>
</dbReference>
<dbReference type="EC" id="2.7.1.148" evidence="2 11"/>
<dbReference type="UniPathway" id="UPA00056">
    <property type="reaction ID" value="UER00094"/>
</dbReference>
<evidence type="ECO:0000259" key="13">
    <source>
        <dbReference type="Pfam" id="PF08544"/>
    </source>
</evidence>
<dbReference type="GO" id="GO:0005524">
    <property type="term" value="F:ATP binding"/>
    <property type="evidence" value="ECO:0007669"/>
    <property type="project" value="UniProtKB-UniRule"/>
</dbReference>
<evidence type="ECO:0000256" key="4">
    <source>
        <dbReference type="ARBA" id="ARBA00022679"/>
    </source>
</evidence>
<feature type="active site" evidence="11">
    <location>
        <position position="14"/>
    </location>
</feature>
<evidence type="ECO:0000313" key="14">
    <source>
        <dbReference type="EMBL" id="AYD43879.1"/>
    </source>
</evidence>
<proteinExistence type="inferred from homology"/>
<dbReference type="InterPro" id="IPR004424">
    <property type="entry name" value="IspE"/>
</dbReference>
<feature type="domain" description="GHMP kinase N-terminal" evidence="12">
    <location>
        <begin position="69"/>
        <end position="149"/>
    </location>
</feature>
<dbReference type="RefSeq" id="WP_050291762.1">
    <property type="nucleotide sequence ID" value="NZ_CABHXM010000014.1"/>
</dbReference>
<dbReference type="FunFam" id="3.30.230.10:FF:000022">
    <property type="entry name" value="4-diphosphocytidyl-2-C-methyl-D-erythritol kinase"/>
    <property type="match status" value="1"/>
</dbReference>
<dbReference type="Pfam" id="PF08544">
    <property type="entry name" value="GHMP_kinases_C"/>
    <property type="match status" value="1"/>
</dbReference>
<dbReference type="InterPro" id="IPR013750">
    <property type="entry name" value="GHMP_kinase_C_dom"/>
</dbReference>
<dbReference type="FunFam" id="3.30.70.890:FF:000004">
    <property type="entry name" value="4-diphosphocytidyl-2-C-methyl-D-erythritol kinase"/>
    <property type="match status" value="1"/>
</dbReference>
<organism evidence="14 15">
    <name type="scientific">Yersinia rochesterensis</name>
    <dbReference type="NCBI Taxonomy" id="1604335"/>
    <lineage>
        <taxon>Bacteria</taxon>
        <taxon>Pseudomonadati</taxon>
        <taxon>Pseudomonadota</taxon>
        <taxon>Gammaproteobacteria</taxon>
        <taxon>Enterobacterales</taxon>
        <taxon>Yersiniaceae</taxon>
        <taxon>Yersinia</taxon>
    </lineage>
</organism>
<dbReference type="GeneID" id="82550971"/>
<keyword evidence="4 11" id="KW-0808">Transferase</keyword>
<dbReference type="GO" id="GO:0019288">
    <property type="term" value="P:isopentenyl diphosphate biosynthetic process, methylerythritol 4-phosphate pathway"/>
    <property type="evidence" value="ECO:0007669"/>
    <property type="project" value="UniProtKB-UniRule"/>
</dbReference>
<reference evidence="14 15" key="1">
    <citation type="submission" date="2018-09" db="EMBL/GenBank/DDBJ databases">
        <title>Yersinia kristensenii subsp. rochesterensis subsp. nov., Isolated from Human Feces.</title>
        <authorList>
            <person name="Cunningham S.A."/>
            <person name="Jeraldo P."/>
            <person name="Patel R."/>
        </authorList>
    </citation>
    <scope>NUCLEOTIDE SEQUENCE [LARGE SCALE GENOMIC DNA]</scope>
    <source>
        <strain evidence="14 15">ATCC BAA-2637</strain>
    </source>
</reference>
<evidence type="ECO:0000256" key="9">
    <source>
        <dbReference type="ARBA" id="ARBA00032554"/>
    </source>
</evidence>
<dbReference type="InterPro" id="IPR020568">
    <property type="entry name" value="Ribosomal_Su5_D2-typ_SF"/>
</dbReference>
<dbReference type="InterPro" id="IPR006204">
    <property type="entry name" value="GHMP_kinase_N_dom"/>
</dbReference>
<dbReference type="InterPro" id="IPR014721">
    <property type="entry name" value="Ribsml_uS5_D2-typ_fold_subgr"/>
</dbReference>
<evidence type="ECO:0000256" key="7">
    <source>
        <dbReference type="ARBA" id="ARBA00022840"/>
    </source>
</evidence>
<dbReference type="HAMAP" id="MF_00061">
    <property type="entry name" value="IspE"/>
    <property type="match status" value="1"/>
</dbReference>
<keyword evidence="6 11" id="KW-0418">Kinase</keyword>
<dbReference type="Gene3D" id="3.30.230.10">
    <property type="match status" value="1"/>
</dbReference>
<evidence type="ECO:0000256" key="8">
    <source>
        <dbReference type="ARBA" id="ARBA00023229"/>
    </source>
</evidence>
<feature type="domain" description="GHMP kinase C-terminal" evidence="13">
    <location>
        <begin position="199"/>
        <end position="265"/>
    </location>
</feature>
<dbReference type="InterPro" id="IPR036554">
    <property type="entry name" value="GHMP_kinase_C_sf"/>
</dbReference>
<dbReference type="EMBL" id="CP032482">
    <property type="protein sequence ID" value="AYD43879.1"/>
    <property type="molecule type" value="Genomic_DNA"/>
</dbReference>
<keyword evidence="7 11" id="KW-0067">ATP-binding</keyword>
<dbReference type="PIRSF" id="PIRSF010376">
    <property type="entry name" value="IspE"/>
    <property type="match status" value="1"/>
</dbReference>
<dbReference type="PANTHER" id="PTHR43527:SF2">
    <property type="entry name" value="4-DIPHOSPHOCYTIDYL-2-C-METHYL-D-ERYTHRITOL KINASE, CHLOROPLASTIC"/>
    <property type="match status" value="1"/>
</dbReference>
<comment type="similarity">
    <text evidence="1 11">Belongs to the GHMP kinase family. IspE subfamily.</text>
</comment>
<keyword evidence="5 11" id="KW-0547">Nucleotide-binding</keyword>
<dbReference type="Proteomes" id="UP000265864">
    <property type="component" value="Chromosome"/>
</dbReference>
<name>A0A386HE44_9GAMM</name>
<dbReference type="AlphaFoldDB" id="A0A386HE44"/>
<dbReference type="SUPFAM" id="SSF54211">
    <property type="entry name" value="Ribosomal protein S5 domain 2-like"/>
    <property type="match status" value="1"/>
</dbReference>
<evidence type="ECO:0000256" key="11">
    <source>
        <dbReference type="HAMAP-Rule" id="MF_00061"/>
    </source>
</evidence>
<dbReference type="GO" id="GO:0050515">
    <property type="term" value="F:4-(cytidine 5'-diphospho)-2-C-methyl-D-erythritol kinase activity"/>
    <property type="evidence" value="ECO:0007669"/>
    <property type="project" value="UniProtKB-UniRule"/>
</dbReference>
<feature type="binding site" evidence="11">
    <location>
        <begin position="100"/>
        <end position="110"/>
    </location>
    <ligand>
        <name>ATP</name>
        <dbReference type="ChEBI" id="CHEBI:30616"/>
    </ligand>
</feature>
<feature type="active site" evidence="11">
    <location>
        <position position="142"/>
    </location>
</feature>
<dbReference type="SUPFAM" id="SSF55060">
    <property type="entry name" value="GHMP Kinase, C-terminal domain"/>
    <property type="match status" value="1"/>
</dbReference>
<evidence type="ECO:0000259" key="12">
    <source>
        <dbReference type="Pfam" id="PF00288"/>
    </source>
</evidence>